<dbReference type="OrthoDB" id="3200418at2759"/>
<protein>
    <recommendedName>
        <fullName evidence="4">Extracellular membrane protein CFEM domain-containing protein</fullName>
    </recommendedName>
</protein>
<proteinExistence type="predicted"/>
<feature type="signal peptide" evidence="1">
    <location>
        <begin position="1"/>
        <end position="18"/>
    </location>
</feature>
<dbReference type="AlphaFoldDB" id="A0A9P6BWF6"/>
<keyword evidence="1" id="KW-0732">Signal</keyword>
<gene>
    <name evidence="2" type="ORF">P691DRAFT_107857</name>
</gene>
<evidence type="ECO:0000256" key="1">
    <source>
        <dbReference type="SAM" id="SignalP"/>
    </source>
</evidence>
<feature type="chain" id="PRO_5040233481" description="Extracellular membrane protein CFEM domain-containing protein" evidence="1">
    <location>
        <begin position="19"/>
        <end position="108"/>
    </location>
</feature>
<evidence type="ECO:0000313" key="3">
    <source>
        <dbReference type="Proteomes" id="UP000807342"/>
    </source>
</evidence>
<accession>A0A9P6BWF6</accession>
<evidence type="ECO:0008006" key="4">
    <source>
        <dbReference type="Google" id="ProtNLM"/>
    </source>
</evidence>
<comment type="caution">
    <text evidence="2">The sequence shown here is derived from an EMBL/GenBank/DDBJ whole genome shotgun (WGS) entry which is preliminary data.</text>
</comment>
<dbReference type="EMBL" id="MU152483">
    <property type="protein sequence ID" value="KAF9440498.1"/>
    <property type="molecule type" value="Genomic_DNA"/>
</dbReference>
<keyword evidence="3" id="KW-1185">Reference proteome</keyword>
<dbReference type="Proteomes" id="UP000807342">
    <property type="component" value="Unassembled WGS sequence"/>
</dbReference>
<organism evidence="2 3">
    <name type="scientific">Macrolepiota fuliginosa MF-IS2</name>
    <dbReference type="NCBI Taxonomy" id="1400762"/>
    <lineage>
        <taxon>Eukaryota</taxon>
        <taxon>Fungi</taxon>
        <taxon>Dikarya</taxon>
        <taxon>Basidiomycota</taxon>
        <taxon>Agaricomycotina</taxon>
        <taxon>Agaricomycetes</taxon>
        <taxon>Agaricomycetidae</taxon>
        <taxon>Agaricales</taxon>
        <taxon>Agaricineae</taxon>
        <taxon>Agaricaceae</taxon>
        <taxon>Macrolepiota</taxon>
    </lineage>
</organism>
<evidence type="ECO:0000313" key="2">
    <source>
        <dbReference type="EMBL" id="KAF9440498.1"/>
    </source>
</evidence>
<reference evidence="2" key="1">
    <citation type="submission" date="2020-11" db="EMBL/GenBank/DDBJ databases">
        <authorList>
            <consortium name="DOE Joint Genome Institute"/>
            <person name="Ahrendt S."/>
            <person name="Riley R."/>
            <person name="Andreopoulos W."/>
            <person name="Labutti K."/>
            <person name="Pangilinan J."/>
            <person name="Ruiz-Duenas F.J."/>
            <person name="Barrasa J.M."/>
            <person name="Sanchez-Garcia M."/>
            <person name="Camarero S."/>
            <person name="Miyauchi S."/>
            <person name="Serrano A."/>
            <person name="Linde D."/>
            <person name="Babiker R."/>
            <person name="Drula E."/>
            <person name="Ayuso-Fernandez I."/>
            <person name="Pacheco R."/>
            <person name="Padilla G."/>
            <person name="Ferreira P."/>
            <person name="Barriuso J."/>
            <person name="Kellner H."/>
            <person name="Castanera R."/>
            <person name="Alfaro M."/>
            <person name="Ramirez L."/>
            <person name="Pisabarro A.G."/>
            <person name="Kuo A."/>
            <person name="Tritt A."/>
            <person name="Lipzen A."/>
            <person name="He G."/>
            <person name="Yan M."/>
            <person name="Ng V."/>
            <person name="Cullen D."/>
            <person name="Martin F."/>
            <person name="Rosso M.-N."/>
            <person name="Henrissat B."/>
            <person name="Hibbett D."/>
            <person name="Martinez A.T."/>
            <person name="Grigoriev I.V."/>
        </authorList>
    </citation>
    <scope>NUCLEOTIDE SEQUENCE</scope>
    <source>
        <strain evidence="2">MF-IS2</strain>
    </source>
</reference>
<sequence length="108" mass="11225">MWLSVLIASLVFSPLVSASEPGGHGILRRQQDGGVIGQVPEGCKTTCRPIDTVLSGCTNPTCVCTDPNYVALKVCMDCVVDYGTGTPTYGGLRTRGQAVLDGTSCPSC</sequence>
<name>A0A9P6BWF6_9AGAR</name>